<keyword evidence="6 11" id="KW-0347">Helicase</keyword>
<protein>
    <recommendedName>
        <fullName evidence="2">RNA helicase</fullName>
        <ecNumber evidence="2">3.6.4.13</ecNumber>
    </recommendedName>
</protein>
<evidence type="ECO:0000256" key="6">
    <source>
        <dbReference type="ARBA" id="ARBA00022806"/>
    </source>
</evidence>
<dbReference type="InterPro" id="IPR014001">
    <property type="entry name" value="Helicase_ATP-bd"/>
</dbReference>
<reference evidence="15" key="1">
    <citation type="submission" date="2021-03" db="EMBL/GenBank/DDBJ databases">
        <authorList>
            <person name="Palmer J.M."/>
        </authorList>
    </citation>
    <scope>NUCLEOTIDE SEQUENCE</scope>
    <source>
        <strain evidence="15">ARV_011</strain>
    </source>
</reference>
<name>A0A9P7VDG8_9ASCO</name>
<evidence type="ECO:0000256" key="3">
    <source>
        <dbReference type="ARBA" id="ARBA00022517"/>
    </source>
</evidence>
<dbReference type="SMART" id="SM00490">
    <property type="entry name" value="HELICc"/>
    <property type="match status" value="1"/>
</dbReference>
<dbReference type="GO" id="GO:0003724">
    <property type="term" value="F:RNA helicase activity"/>
    <property type="evidence" value="ECO:0007669"/>
    <property type="project" value="UniProtKB-EC"/>
</dbReference>
<dbReference type="PANTHER" id="PTHR47959:SF1">
    <property type="entry name" value="ATP-DEPENDENT RNA HELICASE DBPA"/>
    <property type="match status" value="1"/>
</dbReference>
<dbReference type="Pfam" id="PF00271">
    <property type="entry name" value="Helicase_C"/>
    <property type="match status" value="1"/>
</dbReference>
<comment type="caution">
    <text evidence="15">The sequence shown here is derived from an EMBL/GenBank/DDBJ whole genome shotgun (WGS) entry which is preliminary data.</text>
</comment>
<dbReference type="Pfam" id="PF00270">
    <property type="entry name" value="DEAD"/>
    <property type="match status" value="1"/>
</dbReference>
<evidence type="ECO:0000256" key="1">
    <source>
        <dbReference type="ARBA" id="ARBA00004604"/>
    </source>
</evidence>
<dbReference type="Gene3D" id="3.40.50.300">
    <property type="entry name" value="P-loop containing nucleotide triphosphate hydrolases"/>
    <property type="match status" value="2"/>
</dbReference>
<feature type="region of interest" description="Disordered" evidence="12">
    <location>
        <begin position="1"/>
        <end position="105"/>
    </location>
</feature>
<comment type="catalytic activity">
    <reaction evidence="10">
        <text>ATP + H2O = ADP + phosphate + H(+)</text>
        <dbReference type="Rhea" id="RHEA:13065"/>
        <dbReference type="ChEBI" id="CHEBI:15377"/>
        <dbReference type="ChEBI" id="CHEBI:15378"/>
        <dbReference type="ChEBI" id="CHEBI:30616"/>
        <dbReference type="ChEBI" id="CHEBI:43474"/>
        <dbReference type="ChEBI" id="CHEBI:456216"/>
        <dbReference type="EC" id="3.6.4.13"/>
    </reaction>
</comment>
<dbReference type="InterPro" id="IPR050079">
    <property type="entry name" value="DEAD_box_RNA_helicase"/>
</dbReference>
<evidence type="ECO:0000256" key="2">
    <source>
        <dbReference type="ARBA" id="ARBA00012552"/>
    </source>
</evidence>
<evidence type="ECO:0000256" key="12">
    <source>
        <dbReference type="SAM" id="MobiDB-lite"/>
    </source>
</evidence>
<evidence type="ECO:0000256" key="5">
    <source>
        <dbReference type="ARBA" id="ARBA00022801"/>
    </source>
</evidence>
<keyword evidence="3" id="KW-0690">Ribosome biogenesis</keyword>
<dbReference type="Proteomes" id="UP000790833">
    <property type="component" value="Unassembled WGS sequence"/>
</dbReference>
<dbReference type="GeneID" id="66115442"/>
<evidence type="ECO:0000259" key="14">
    <source>
        <dbReference type="PROSITE" id="PS51194"/>
    </source>
</evidence>
<organism evidence="15 16">
    <name type="scientific">Scheffersomyces spartinae</name>
    <dbReference type="NCBI Taxonomy" id="45513"/>
    <lineage>
        <taxon>Eukaryota</taxon>
        <taxon>Fungi</taxon>
        <taxon>Dikarya</taxon>
        <taxon>Ascomycota</taxon>
        <taxon>Saccharomycotina</taxon>
        <taxon>Pichiomycetes</taxon>
        <taxon>Debaryomycetaceae</taxon>
        <taxon>Scheffersomyces</taxon>
    </lineage>
</organism>
<feature type="domain" description="Helicase C-terminal" evidence="14">
    <location>
        <begin position="456"/>
        <end position="615"/>
    </location>
</feature>
<dbReference type="AlphaFoldDB" id="A0A9P7VDG8"/>
<evidence type="ECO:0000313" key="15">
    <source>
        <dbReference type="EMBL" id="KAG7195687.1"/>
    </source>
</evidence>
<evidence type="ECO:0000256" key="11">
    <source>
        <dbReference type="RuleBase" id="RU000492"/>
    </source>
</evidence>
<keyword evidence="8" id="KW-0694">RNA-binding</keyword>
<dbReference type="SUPFAM" id="SSF52540">
    <property type="entry name" value="P-loop containing nucleoside triphosphate hydrolases"/>
    <property type="match status" value="2"/>
</dbReference>
<keyword evidence="5 11" id="KW-0378">Hydrolase</keyword>
<dbReference type="OrthoDB" id="3370at2759"/>
<evidence type="ECO:0000256" key="8">
    <source>
        <dbReference type="ARBA" id="ARBA00022884"/>
    </source>
</evidence>
<dbReference type="SMART" id="SM00487">
    <property type="entry name" value="DEXDc"/>
    <property type="match status" value="1"/>
</dbReference>
<dbReference type="GO" id="GO:0005730">
    <property type="term" value="C:nucleolus"/>
    <property type="evidence" value="ECO:0007669"/>
    <property type="project" value="UniProtKB-SubCell"/>
</dbReference>
<dbReference type="PROSITE" id="PS51192">
    <property type="entry name" value="HELICASE_ATP_BIND_1"/>
    <property type="match status" value="1"/>
</dbReference>
<dbReference type="PROSITE" id="PS51194">
    <property type="entry name" value="HELICASE_CTER"/>
    <property type="match status" value="1"/>
</dbReference>
<dbReference type="CDD" id="cd17956">
    <property type="entry name" value="DEADc_DDX51"/>
    <property type="match status" value="1"/>
</dbReference>
<keyword evidence="4 11" id="KW-0547">Nucleotide-binding</keyword>
<dbReference type="GO" id="GO:0005829">
    <property type="term" value="C:cytosol"/>
    <property type="evidence" value="ECO:0007669"/>
    <property type="project" value="TreeGrafter"/>
</dbReference>
<feature type="compositionally biased region" description="Acidic residues" evidence="12">
    <location>
        <begin position="59"/>
        <end position="68"/>
    </location>
</feature>
<dbReference type="InterPro" id="IPR011545">
    <property type="entry name" value="DEAD/DEAH_box_helicase_dom"/>
</dbReference>
<accession>A0A9P7VDG8</accession>
<dbReference type="RefSeq" id="XP_043051232.1">
    <property type="nucleotide sequence ID" value="XM_043192844.1"/>
</dbReference>
<keyword evidence="9" id="KW-0539">Nucleus</keyword>
<evidence type="ECO:0000313" key="16">
    <source>
        <dbReference type="Proteomes" id="UP000790833"/>
    </source>
</evidence>
<evidence type="ECO:0000256" key="9">
    <source>
        <dbReference type="ARBA" id="ARBA00023242"/>
    </source>
</evidence>
<dbReference type="GO" id="GO:0006364">
    <property type="term" value="P:rRNA processing"/>
    <property type="evidence" value="ECO:0007669"/>
    <property type="project" value="UniProtKB-ARBA"/>
</dbReference>
<gene>
    <name evidence="15" type="primary">DBP6</name>
    <name evidence="15" type="ORF">KQ657_002068</name>
</gene>
<feature type="domain" description="Helicase ATP-binding" evidence="13">
    <location>
        <begin position="235"/>
        <end position="417"/>
    </location>
</feature>
<dbReference type="GO" id="GO:0005524">
    <property type="term" value="F:ATP binding"/>
    <property type="evidence" value="ECO:0007669"/>
    <property type="project" value="UniProtKB-KW"/>
</dbReference>
<dbReference type="InterPro" id="IPR001650">
    <property type="entry name" value="Helicase_C-like"/>
</dbReference>
<feature type="compositionally biased region" description="Acidic residues" evidence="12">
    <location>
        <begin position="37"/>
        <end position="49"/>
    </location>
</feature>
<dbReference type="GO" id="GO:0003723">
    <property type="term" value="F:RNA binding"/>
    <property type="evidence" value="ECO:0007669"/>
    <property type="project" value="UniProtKB-KW"/>
</dbReference>
<evidence type="ECO:0000256" key="10">
    <source>
        <dbReference type="ARBA" id="ARBA00047984"/>
    </source>
</evidence>
<dbReference type="CDD" id="cd18787">
    <property type="entry name" value="SF2_C_DEAD"/>
    <property type="match status" value="1"/>
</dbReference>
<keyword evidence="7 11" id="KW-0067">ATP-binding</keyword>
<comment type="subcellular location">
    <subcellularLocation>
        <location evidence="1">Nucleus</location>
        <location evidence="1">Nucleolus</location>
    </subcellularLocation>
</comment>
<proteinExistence type="inferred from homology"/>
<comment type="similarity">
    <text evidence="11">Belongs to the DEAD box helicase family.</text>
</comment>
<dbReference type="EC" id="3.6.4.13" evidence="2"/>
<evidence type="ECO:0000256" key="4">
    <source>
        <dbReference type="ARBA" id="ARBA00022741"/>
    </source>
</evidence>
<dbReference type="EMBL" id="JAHMUF010000002">
    <property type="protein sequence ID" value="KAG7195687.1"/>
    <property type="molecule type" value="Genomic_DNA"/>
</dbReference>
<dbReference type="PROSITE" id="PS00039">
    <property type="entry name" value="DEAD_ATP_HELICASE"/>
    <property type="match status" value="1"/>
</dbReference>
<dbReference type="PANTHER" id="PTHR47959">
    <property type="entry name" value="ATP-DEPENDENT RNA HELICASE RHLE-RELATED"/>
    <property type="match status" value="1"/>
</dbReference>
<evidence type="ECO:0000256" key="7">
    <source>
        <dbReference type="ARBA" id="ARBA00022840"/>
    </source>
</evidence>
<keyword evidence="16" id="KW-1185">Reference proteome</keyword>
<dbReference type="InterPro" id="IPR027417">
    <property type="entry name" value="P-loop_NTPase"/>
</dbReference>
<dbReference type="InterPro" id="IPR000629">
    <property type="entry name" value="RNA-helicase_DEAD-box_CS"/>
</dbReference>
<sequence>MFAGRFDPSAFSGTKRKRDSDNYESDVSDDLSINESGVDDSGSEEEDSTSENTKKEEFSSDSESDSESDSDRGSDNESNSSISDKETDVNAMDIDSGNSKSSIEELAGEGDEAYVDKHHSVFLKFQKSIDKSIQSTNLNGEEDVSDDNIVQQDLQPLPQPPLPRDRRLKATTTHLKSLDWLAVPTYTAPEITEPFSGFPLNPKLQSNLNSLGYTSAFAVQISVLHVLLSDIRKNIFQPDHRGDLLVNALTGSGKTLAYLIPIIEALHKRTVPKVRAIILVPTKPLINQVKQTLDTLRKGTKLHVVSLKNDISLKEEARKLLSNVPDIIVTTPGRLVDHLTMESINLQDLRYLVIDEADRLLNQSFQNWCSVVISKLCPVGAVDNKWNRTPQKLIFSATLTTDAGKLTQLKLHNPRLIIVNKEHQLLQNDELFSVPATLNEFLIQVGTAKASVKPLLLAKLLLTQKRHRNVLIFAKSNEATIRLAKLLQSLFDRLVSLHDEKPLVVEYLNSTNNTSQIRKQILNKFHEGSINVLVATDLIARGIDILSITTVVNYDLPNSAREYVHRVGRTARANKTGDAISIVVGKGEQKWFNKLTKEIGRSPEQSIGIIEGVITEQLEEQIYTQCLEQLQKQIAR</sequence>
<dbReference type="GO" id="GO:0016787">
    <property type="term" value="F:hydrolase activity"/>
    <property type="evidence" value="ECO:0007669"/>
    <property type="project" value="UniProtKB-KW"/>
</dbReference>
<evidence type="ECO:0000259" key="13">
    <source>
        <dbReference type="PROSITE" id="PS51192"/>
    </source>
</evidence>